<dbReference type="Gene3D" id="3.90.550.10">
    <property type="entry name" value="Spore Coat Polysaccharide Biosynthesis Protein SpsA, Chain A"/>
    <property type="match status" value="1"/>
</dbReference>
<accession>A0A7G5XM63</accession>
<proteinExistence type="inferred from homology"/>
<dbReference type="InterPro" id="IPR005836">
    <property type="entry name" value="ADP_Glu_pyroP_CS"/>
</dbReference>
<keyword evidence="7" id="KW-0119">Carbohydrate metabolism</keyword>
<dbReference type="SUPFAM" id="SSF53448">
    <property type="entry name" value="Nucleotide-diphospho-sugar transferases"/>
    <property type="match status" value="1"/>
</dbReference>
<evidence type="ECO:0000259" key="9">
    <source>
        <dbReference type="Pfam" id="PF00483"/>
    </source>
</evidence>
<dbReference type="PROSITE" id="PS00809">
    <property type="entry name" value="ADP_GLC_PYROPHOSPH_2"/>
    <property type="match status" value="1"/>
</dbReference>
<evidence type="ECO:0000256" key="1">
    <source>
        <dbReference type="ARBA" id="ARBA00010443"/>
    </source>
</evidence>
<feature type="domain" description="Nucleotidyl transferase" evidence="9">
    <location>
        <begin position="11"/>
        <end position="276"/>
    </location>
</feature>
<dbReference type="PROSITE" id="PS00810">
    <property type="entry name" value="ADP_GLC_PYROPHOSPH_3"/>
    <property type="match status" value="1"/>
</dbReference>
<reference evidence="11" key="1">
    <citation type="submission" date="2020-08" db="EMBL/GenBank/DDBJ databases">
        <title>Lacibacter sp. S13-6-6 genome sequencing.</title>
        <authorList>
            <person name="Jin L."/>
        </authorList>
    </citation>
    <scope>NUCLEOTIDE SEQUENCE [LARGE SCALE GENOMIC DNA]</scope>
    <source>
        <strain evidence="11">S13-6-6</strain>
    </source>
</reference>
<dbReference type="PANTHER" id="PTHR43523">
    <property type="entry name" value="GLUCOSE-1-PHOSPHATE ADENYLYLTRANSFERASE-RELATED"/>
    <property type="match status" value="1"/>
</dbReference>
<evidence type="ECO:0000256" key="4">
    <source>
        <dbReference type="ARBA" id="ARBA00022695"/>
    </source>
</evidence>
<evidence type="ECO:0000256" key="6">
    <source>
        <dbReference type="ARBA" id="ARBA00022840"/>
    </source>
</evidence>
<keyword evidence="5" id="KW-0547">Nucleotide-binding</keyword>
<organism evidence="10 11">
    <name type="scientific">Lacibacter sediminis</name>
    <dbReference type="NCBI Taxonomy" id="2760713"/>
    <lineage>
        <taxon>Bacteria</taxon>
        <taxon>Pseudomonadati</taxon>
        <taxon>Bacteroidota</taxon>
        <taxon>Chitinophagia</taxon>
        <taxon>Chitinophagales</taxon>
        <taxon>Chitinophagaceae</taxon>
        <taxon>Lacibacter</taxon>
    </lineage>
</organism>
<evidence type="ECO:0000256" key="5">
    <source>
        <dbReference type="ARBA" id="ARBA00022741"/>
    </source>
</evidence>
<keyword evidence="11" id="KW-1185">Reference proteome</keyword>
<protein>
    <recommendedName>
        <fullName evidence="8">Glucose-1-phosphate adenylyltransferase</fullName>
        <ecNumber evidence="8">2.7.7.27</ecNumber>
    </recommendedName>
</protein>
<dbReference type="Pfam" id="PF00483">
    <property type="entry name" value="NTP_transferase"/>
    <property type="match status" value="1"/>
</dbReference>
<dbReference type="NCBIfam" id="TIGR02091">
    <property type="entry name" value="glgC"/>
    <property type="match status" value="1"/>
</dbReference>
<gene>
    <name evidence="10" type="ORF">H4075_10465</name>
</gene>
<evidence type="ECO:0000256" key="8">
    <source>
        <dbReference type="NCBIfam" id="TIGR02091"/>
    </source>
</evidence>
<dbReference type="GO" id="GO:0008878">
    <property type="term" value="F:glucose-1-phosphate adenylyltransferase activity"/>
    <property type="evidence" value="ECO:0007669"/>
    <property type="project" value="UniProtKB-UniRule"/>
</dbReference>
<dbReference type="InterPro" id="IPR011831">
    <property type="entry name" value="ADP-Glc_PPase"/>
</dbReference>
<keyword evidence="6" id="KW-0067">ATP-binding</keyword>
<dbReference type="Pfam" id="PF25247">
    <property type="entry name" value="LbH_GLGC"/>
    <property type="match status" value="1"/>
</dbReference>
<dbReference type="SUPFAM" id="SSF51161">
    <property type="entry name" value="Trimeric LpxA-like enzymes"/>
    <property type="match status" value="1"/>
</dbReference>
<evidence type="ECO:0000313" key="10">
    <source>
        <dbReference type="EMBL" id="QNA46566.1"/>
    </source>
</evidence>
<dbReference type="AlphaFoldDB" id="A0A7G5XM63"/>
<dbReference type="CDD" id="cd04651">
    <property type="entry name" value="LbH_G1P_AT_C"/>
    <property type="match status" value="1"/>
</dbReference>
<dbReference type="RefSeq" id="WP_182806458.1">
    <property type="nucleotide sequence ID" value="NZ_CP060007.1"/>
</dbReference>
<dbReference type="InterPro" id="IPR005835">
    <property type="entry name" value="NTP_transferase_dom"/>
</dbReference>
<dbReference type="InterPro" id="IPR011004">
    <property type="entry name" value="Trimer_LpxA-like_sf"/>
</dbReference>
<evidence type="ECO:0000256" key="2">
    <source>
        <dbReference type="ARBA" id="ARBA00022600"/>
    </source>
</evidence>
<evidence type="ECO:0000313" key="11">
    <source>
        <dbReference type="Proteomes" id="UP000515344"/>
    </source>
</evidence>
<comment type="similarity">
    <text evidence="1">Belongs to the bacterial/plant glucose-1-phosphate adenylyltransferase family.</text>
</comment>
<dbReference type="EMBL" id="CP060007">
    <property type="protein sequence ID" value="QNA46566.1"/>
    <property type="molecule type" value="Genomic_DNA"/>
</dbReference>
<dbReference type="NCBIfam" id="NF002772">
    <property type="entry name" value="PRK02862.1"/>
    <property type="match status" value="1"/>
</dbReference>
<dbReference type="KEGG" id="lacs:H4075_10465"/>
<name>A0A7G5XM63_9BACT</name>
<keyword evidence="3 10" id="KW-0808">Transferase</keyword>
<dbReference type="PANTHER" id="PTHR43523:SF12">
    <property type="entry name" value="GLUCOSE-1-PHOSPHATE ADENYLYLTRANSFERASE LARGE SUBUNIT 1, CHLOROPLASTIC-RELATED"/>
    <property type="match status" value="1"/>
</dbReference>
<evidence type="ECO:0000256" key="3">
    <source>
        <dbReference type="ARBA" id="ARBA00022679"/>
    </source>
</evidence>
<keyword evidence="4 10" id="KW-0548">Nucleotidyltransferase</keyword>
<dbReference type="Proteomes" id="UP000515344">
    <property type="component" value="Chromosome"/>
</dbReference>
<dbReference type="InterPro" id="IPR029044">
    <property type="entry name" value="Nucleotide-diphossugar_trans"/>
</dbReference>
<dbReference type="CDD" id="cd02508">
    <property type="entry name" value="ADP_Glucose_PP"/>
    <property type="match status" value="1"/>
</dbReference>
<dbReference type="Gene3D" id="2.160.10.10">
    <property type="entry name" value="Hexapeptide repeat proteins"/>
    <property type="match status" value="1"/>
</dbReference>
<sequence>MSKSAAKSTLAVILGGGAGTRLYPLTASRSKPAVPIAGKYRLVDIPISNCINSGINRMFVLTQFNSASLNKHIKNTYHFSMFSSAFVDILAAEQTPDNSGWYQGTADAVRQCIRHVQQHEADYVLILSGDQLYQMDFQQMIEDHVAGGADISIATIPVAEREAPEFGILKADDKSCITSFIEKPKKEILGEWVSDTGDEMRNMGRVYLASMGIYIFNKQLLIDLLQEEYKDATDFGKEIMPKSIEKYKVVSYQYDGYWTDIGNIYSFFEANLALTQEIPDFNLFDNTKPVYTRARMLPPAKISGTTLEKTIIAEGSIILASRIENSVIGIRTRIGHGTTVVSSYLMGGDYFETLDEMNHAAARGIPKIGIGERCYIKNTIIDKNCRIGNDVRINGGHHLPNTDHSLYTVKDGIVVIKKGAIIPDGFVI</sequence>
<dbReference type="GO" id="GO:0005978">
    <property type="term" value="P:glycogen biosynthetic process"/>
    <property type="evidence" value="ECO:0007669"/>
    <property type="project" value="UniProtKB-UniRule"/>
</dbReference>
<dbReference type="PROSITE" id="PS00808">
    <property type="entry name" value="ADP_GLC_PYROPHOSPH_1"/>
    <property type="match status" value="1"/>
</dbReference>
<keyword evidence="2" id="KW-0321">Glycogen metabolism</keyword>
<dbReference type="GO" id="GO:0005524">
    <property type="term" value="F:ATP binding"/>
    <property type="evidence" value="ECO:0007669"/>
    <property type="project" value="UniProtKB-KW"/>
</dbReference>
<evidence type="ECO:0000256" key="7">
    <source>
        <dbReference type="ARBA" id="ARBA00023277"/>
    </source>
</evidence>
<dbReference type="EC" id="2.7.7.27" evidence="8"/>